<comment type="caution">
    <text evidence="4">The sequence shown here is derived from an EMBL/GenBank/DDBJ whole genome shotgun (WGS) entry which is preliminary data.</text>
</comment>
<dbReference type="EMBL" id="ASPP01006847">
    <property type="protein sequence ID" value="ETO28127.1"/>
    <property type="molecule type" value="Genomic_DNA"/>
</dbReference>
<dbReference type="InterPro" id="IPR036465">
    <property type="entry name" value="vWFA_dom_sf"/>
</dbReference>
<protein>
    <recommendedName>
        <fullName evidence="3">SAP domain-containing protein</fullName>
    </recommendedName>
</protein>
<feature type="compositionally biased region" description="Basic residues" evidence="1">
    <location>
        <begin position="268"/>
        <end position="283"/>
    </location>
</feature>
<dbReference type="Proteomes" id="UP000023152">
    <property type="component" value="Unassembled WGS sequence"/>
</dbReference>
<feature type="region of interest" description="Disordered" evidence="1">
    <location>
        <begin position="31"/>
        <end position="51"/>
    </location>
</feature>
<organism evidence="4 5">
    <name type="scientific">Reticulomyxa filosa</name>
    <dbReference type="NCBI Taxonomy" id="46433"/>
    <lineage>
        <taxon>Eukaryota</taxon>
        <taxon>Sar</taxon>
        <taxon>Rhizaria</taxon>
        <taxon>Retaria</taxon>
        <taxon>Foraminifera</taxon>
        <taxon>Monothalamids</taxon>
        <taxon>Reticulomyxidae</taxon>
        <taxon>Reticulomyxa</taxon>
    </lineage>
</organism>
<evidence type="ECO:0000313" key="4">
    <source>
        <dbReference type="EMBL" id="ETO28127.1"/>
    </source>
</evidence>
<dbReference type="OrthoDB" id="429950at2759"/>
<keyword evidence="2" id="KW-1133">Transmembrane helix</keyword>
<accession>X6NS10</accession>
<feature type="domain" description="SAP" evidence="3">
    <location>
        <begin position="612"/>
        <end position="646"/>
    </location>
</feature>
<dbReference type="PANTHER" id="PTHR47824">
    <property type="entry name" value="UBIQUITIN-LIKE DOMAIN-CONTAINING PROTEIN"/>
    <property type="match status" value="1"/>
</dbReference>
<dbReference type="PANTHER" id="PTHR47824:SF3">
    <property type="entry name" value="UBIQUITIN-LIKE DOMAIN-CONTAINING PROTEIN"/>
    <property type="match status" value="1"/>
</dbReference>
<reference evidence="4 5" key="1">
    <citation type="journal article" date="2013" name="Curr. Biol.">
        <title>The Genome of the Foraminiferan Reticulomyxa filosa.</title>
        <authorList>
            <person name="Glockner G."/>
            <person name="Hulsmann N."/>
            <person name="Schleicher M."/>
            <person name="Noegel A.A."/>
            <person name="Eichinger L."/>
            <person name="Gallinger C."/>
            <person name="Pawlowski J."/>
            <person name="Sierra R."/>
            <person name="Euteneuer U."/>
            <person name="Pillet L."/>
            <person name="Moustafa A."/>
            <person name="Platzer M."/>
            <person name="Groth M."/>
            <person name="Szafranski K."/>
            <person name="Schliwa M."/>
        </authorList>
    </citation>
    <scope>NUCLEOTIDE SEQUENCE [LARGE SCALE GENOMIC DNA]</scope>
</reference>
<feature type="transmembrane region" description="Helical" evidence="2">
    <location>
        <begin position="421"/>
        <end position="443"/>
    </location>
</feature>
<dbReference type="AlphaFoldDB" id="X6NS10"/>
<feature type="compositionally biased region" description="Polar residues" evidence="1">
    <location>
        <begin position="284"/>
        <end position="299"/>
    </location>
</feature>
<keyword evidence="2" id="KW-0472">Membrane</keyword>
<evidence type="ECO:0000256" key="1">
    <source>
        <dbReference type="SAM" id="MobiDB-lite"/>
    </source>
</evidence>
<feature type="compositionally biased region" description="Basic and acidic residues" evidence="1">
    <location>
        <begin position="252"/>
        <end position="263"/>
    </location>
</feature>
<dbReference type="InterPro" id="IPR003034">
    <property type="entry name" value="SAP_dom"/>
</dbReference>
<proteinExistence type="predicted"/>
<evidence type="ECO:0000256" key="2">
    <source>
        <dbReference type="SAM" id="Phobius"/>
    </source>
</evidence>
<gene>
    <name evidence="4" type="ORF">RFI_09007</name>
</gene>
<dbReference type="SMART" id="SM01335">
    <property type="entry name" value="PADR1"/>
    <property type="match status" value="1"/>
</dbReference>
<feature type="non-terminal residue" evidence="4">
    <location>
        <position position="1"/>
    </location>
</feature>
<dbReference type="PROSITE" id="PS50800">
    <property type="entry name" value="SAP"/>
    <property type="match status" value="1"/>
</dbReference>
<dbReference type="PROSITE" id="PS52007">
    <property type="entry name" value="PADR1"/>
    <property type="match status" value="1"/>
</dbReference>
<name>X6NS10_RETFI</name>
<dbReference type="Gene3D" id="3.40.50.410">
    <property type="entry name" value="von Willebrand factor, type A domain"/>
    <property type="match status" value="1"/>
</dbReference>
<evidence type="ECO:0000313" key="5">
    <source>
        <dbReference type="Proteomes" id="UP000023152"/>
    </source>
</evidence>
<dbReference type="Pfam" id="PF21728">
    <property type="entry name" value="PADR1_N"/>
    <property type="match status" value="1"/>
</dbReference>
<dbReference type="Gene3D" id="3.90.640.80">
    <property type="match status" value="1"/>
</dbReference>
<sequence length="717" mass="82458">FFLIGILHFYCFEFCSMSENKLPKRKLSQINNGESSLESPSKKSKIVSPEEDARKDLVEELRSLLVPCTQEMIENESIDSLLYFDKNDNGETCLWVAMIEVPHVHESGFVLVSFPGYPSETETHTFWIAVRNRGVHELNVYQVSDIVLEKKFEPLLDPNNLKACEYLLKHSTTLDLNVLKIPLSATEDQDKDDAPYYPSWSLRKFGTLQAKLHGINLRALRSTKKKQKEAQKELRKKLKTIQRLRRTARQMVNREDKKEERQRTKATLPKKTRTKPSIKKTKTRTWGATSTAPKVNTSRRPVGGETGVMPAKPEGHNWVLTEFEGQDTMELQGVIPVSHRVAFEYIYMYMYSICICIHVRIRVFVKALKAPPDENNANPDEIEIVFSFDTTASMYRVLETVRNNVAKTISRLFRDIPNLRIGVMAHGDYMFVLFFVKVVIFVFSRDTSYTCRWVDLTKNEEQLVWFVSNVGKTYGGDAPECYELVLHNVSREFSWSETCQARSFVLIGDEVPHATNSNNPYNLDWREKIKDCAACGIKIYSVQCRDQASSKNFYKTCATETEGVYLTLDNLDSFPGMMVAICHREKDLTKEKPRGEEFKKEKDEFKKRCEELEPLSMTDLKDLLRGNGQKVSGTKIELIKRIVDCQMYGCMPVCPQCNTGRLRAIYFTNKAYGHGGKGRFYCPGYYEDAAYHGCTWTGDQSQITRPPWQDKKVTGED</sequence>
<dbReference type="InterPro" id="IPR049296">
    <property type="entry name" value="PARP1-like_PADR1_N"/>
</dbReference>
<feature type="region of interest" description="Disordered" evidence="1">
    <location>
        <begin position="251"/>
        <end position="311"/>
    </location>
</feature>
<dbReference type="SUPFAM" id="SSF53300">
    <property type="entry name" value="vWA-like"/>
    <property type="match status" value="1"/>
</dbReference>
<keyword evidence="5" id="KW-1185">Reference proteome</keyword>
<evidence type="ECO:0000259" key="3">
    <source>
        <dbReference type="PROSITE" id="PS50800"/>
    </source>
</evidence>
<keyword evidence="2" id="KW-0812">Transmembrane</keyword>